<name>A0A0F9WIY4_9ZZZZ</name>
<dbReference type="PIRSF" id="PIRSF028141">
    <property type="entry name" value="C-di-GMP_BP_PA4608"/>
    <property type="match status" value="1"/>
</dbReference>
<dbReference type="AlphaFoldDB" id="A0A0F9WIY4"/>
<proteinExistence type="predicted"/>
<dbReference type="Pfam" id="PF07238">
    <property type="entry name" value="PilZ"/>
    <property type="match status" value="1"/>
</dbReference>
<feature type="domain" description="PilZ" evidence="1">
    <location>
        <begin position="4"/>
        <end position="100"/>
    </location>
</feature>
<protein>
    <recommendedName>
        <fullName evidence="1">PilZ domain-containing protein</fullName>
    </recommendedName>
</protein>
<dbReference type="Gene3D" id="2.40.10.220">
    <property type="entry name" value="predicted glycosyltransferase like domains"/>
    <property type="match status" value="1"/>
</dbReference>
<reference evidence="2" key="1">
    <citation type="journal article" date="2015" name="Nature">
        <title>Complex archaea that bridge the gap between prokaryotes and eukaryotes.</title>
        <authorList>
            <person name="Spang A."/>
            <person name="Saw J.H."/>
            <person name="Jorgensen S.L."/>
            <person name="Zaremba-Niedzwiedzka K."/>
            <person name="Martijn J."/>
            <person name="Lind A.E."/>
            <person name="van Eijk R."/>
            <person name="Schleper C."/>
            <person name="Guy L."/>
            <person name="Ettema T.J."/>
        </authorList>
    </citation>
    <scope>NUCLEOTIDE SEQUENCE</scope>
</reference>
<dbReference type="InterPro" id="IPR027021">
    <property type="entry name" value="C-di-GMP_BP_PA4608"/>
</dbReference>
<sequence>MIDDRRRFTRIPFDAHTTLNQDDWHIVVQLVDLSLRGLLIQQPDNWEPARARSPFTATIDLSEGNQICMEVHLAHAEEGLLGFQCLHIDLDSISHLKRLLSLNLGDADLLERELGALL</sequence>
<accession>A0A0F9WIY4</accession>
<dbReference type="GO" id="GO:0035438">
    <property type="term" value="F:cyclic-di-GMP binding"/>
    <property type="evidence" value="ECO:0007669"/>
    <property type="project" value="InterPro"/>
</dbReference>
<dbReference type="EMBL" id="LAZR01000264">
    <property type="protein sequence ID" value="KKN78388.1"/>
    <property type="molecule type" value="Genomic_DNA"/>
</dbReference>
<evidence type="ECO:0000313" key="2">
    <source>
        <dbReference type="EMBL" id="KKN78388.1"/>
    </source>
</evidence>
<evidence type="ECO:0000259" key="1">
    <source>
        <dbReference type="Pfam" id="PF07238"/>
    </source>
</evidence>
<gene>
    <name evidence="2" type="ORF">LCGC14_0351100</name>
</gene>
<dbReference type="SUPFAM" id="SSF141371">
    <property type="entry name" value="PilZ domain-like"/>
    <property type="match status" value="1"/>
</dbReference>
<organism evidence="2">
    <name type="scientific">marine sediment metagenome</name>
    <dbReference type="NCBI Taxonomy" id="412755"/>
    <lineage>
        <taxon>unclassified sequences</taxon>
        <taxon>metagenomes</taxon>
        <taxon>ecological metagenomes</taxon>
    </lineage>
</organism>
<comment type="caution">
    <text evidence="2">The sequence shown here is derived from an EMBL/GenBank/DDBJ whole genome shotgun (WGS) entry which is preliminary data.</text>
</comment>
<dbReference type="InterPro" id="IPR009875">
    <property type="entry name" value="PilZ_domain"/>
</dbReference>